<accession>A0A6J7WS43</accession>
<dbReference type="EMBL" id="LR798292">
    <property type="protein sequence ID" value="CAB5220557.1"/>
    <property type="molecule type" value="Genomic_DNA"/>
</dbReference>
<protein>
    <submittedName>
        <fullName evidence="1">Uncharacterized protein</fullName>
    </submittedName>
</protein>
<evidence type="ECO:0000313" key="1">
    <source>
        <dbReference type="EMBL" id="CAB5220557.1"/>
    </source>
</evidence>
<organism evidence="1">
    <name type="scientific">uncultured Caudovirales phage</name>
    <dbReference type="NCBI Taxonomy" id="2100421"/>
    <lineage>
        <taxon>Viruses</taxon>
        <taxon>Duplodnaviria</taxon>
        <taxon>Heunggongvirae</taxon>
        <taxon>Uroviricota</taxon>
        <taxon>Caudoviricetes</taxon>
        <taxon>Peduoviridae</taxon>
        <taxon>Maltschvirus</taxon>
        <taxon>Maltschvirus maltsch</taxon>
    </lineage>
</organism>
<reference evidence="1" key="1">
    <citation type="submission" date="2020-05" db="EMBL/GenBank/DDBJ databases">
        <authorList>
            <person name="Chiriac C."/>
            <person name="Salcher M."/>
            <person name="Ghai R."/>
            <person name="Kavagutti S V."/>
        </authorList>
    </citation>
    <scope>NUCLEOTIDE SEQUENCE</scope>
</reference>
<name>A0A6J7WS43_9CAUD</name>
<gene>
    <name evidence="1" type="ORF">UFOVP244_4</name>
</gene>
<sequence length="130" mass="14889">MHKPKENKEELIRLATTGGLRPPYKEQLGTALKNYCNPINPAYDREFAEKIKTERPDWFEKSSTKNKAILLQQAKSGISRKELSAKLKVAFNSYVKKGGTSYDPVFEALIRQHAPGWFEKLRKANRSHQG</sequence>
<proteinExistence type="predicted"/>